<sequence>MLGSQPKLRSSLLFAAQQIPTSRAGKRRSEVSEPVLTTGFVTLKSAADKASNSASVSENASSLGISRRIALRPPPPRTSGFSDTSLLFGNLTTKQALAIQPDSRSTMSGGRHERKSPSPVGTDYTECSQTRARATCIVADEVPPQAPQHDHYQQSAAKHTSYSVTGTIRVKVHATGFQL</sequence>
<protein>
    <submittedName>
        <fullName evidence="2">Uncharacterized protein</fullName>
    </submittedName>
</protein>
<organism evidence="2 3">
    <name type="scientific">Aspergillus granulosus</name>
    <dbReference type="NCBI Taxonomy" id="176169"/>
    <lineage>
        <taxon>Eukaryota</taxon>
        <taxon>Fungi</taxon>
        <taxon>Dikarya</taxon>
        <taxon>Ascomycota</taxon>
        <taxon>Pezizomycotina</taxon>
        <taxon>Eurotiomycetes</taxon>
        <taxon>Eurotiomycetidae</taxon>
        <taxon>Eurotiales</taxon>
        <taxon>Aspergillaceae</taxon>
        <taxon>Aspergillus</taxon>
        <taxon>Aspergillus subgen. Nidulantes</taxon>
    </lineage>
</organism>
<keyword evidence="3" id="KW-1185">Reference proteome</keyword>
<accession>A0ABR4H615</accession>
<dbReference type="Proteomes" id="UP001610334">
    <property type="component" value="Unassembled WGS sequence"/>
</dbReference>
<dbReference type="EMBL" id="JBFXLT010000066">
    <property type="protein sequence ID" value="KAL2810842.1"/>
    <property type="molecule type" value="Genomic_DNA"/>
</dbReference>
<comment type="caution">
    <text evidence="2">The sequence shown here is derived from an EMBL/GenBank/DDBJ whole genome shotgun (WGS) entry which is preliminary data.</text>
</comment>
<feature type="region of interest" description="Disordered" evidence="1">
    <location>
        <begin position="98"/>
        <end position="125"/>
    </location>
</feature>
<evidence type="ECO:0000256" key="1">
    <source>
        <dbReference type="SAM" id="MobiDB-lite"/>
    </source>
</evidence>
<evidence type="ECO:0000313" key="3">
    <source>
        <dbReference type="Proteomes" id="UP001610334"/>
    </source>
</evidence>
<gene>
    <name evidence="2" type="ORF">BJX63DRAFT_303195</name>
</gene>
<name>A0ABR4H615_9EURO</name>
<evidence type="ECO:0000313" key="2">
    <source>
        <dbReference type="EMBL" id="KAL2810842.1"/>
    </source>
</evidence>
<proteinExistence type="predicted"/>
<reference evidence="2 3" key="1">
    <citation type="submission" date="2024-07" db="EMBL/GenBank/DDBJ databases">
        <title>Section-level genome sequencing and comparative genomics of Aspergillus sections Usti and Cavernicolus.</title>
        <authorList>
            <consortium name="Lawrence Berkeley National Laboratory"/>
            <person name="Nybo J.L."/>
            <person name="Vesth T.C."/>
            <person name="Theobald S."/>
            <person name="Frisvad J.C."/>
            <person name="Larsen T.O."/>
            <person name="Kjaerboelling I."/>
            <person name="Rothschild-Mancinelli K."/>
            <person name="Lyhne E.K."/>
            <person name="Kogle M.E."/>
            <person name="Barry K."/>
            <person name="Clum A."/>
            <person name="Na H."/>
            <person name="Ledsgaard L."/>
            <person name="Lin J."/>
            <person name="Lipzen A."/>
            <person name="Kuo A."/>
            <person name="Riley R."/>
            <person name="Mondo S."/>
            <person name="Labutti K."/>
            <person name="Haridas S."/>
            <person name="Pangalinan J."/>
            <person name="Salamov A.A."/>
            <person name="Simmons B.A."/>
            <person name="Magnuson J.K."/>
            <person name="Chen J."/>
            <person name="Drula E."/>
            <person name="Henrissat B."/>
            <person name="Wiebenga A."/>
            <person name="Lubbers R.J."/>
            <person name="Gomes A.C."/>
            <person name="Makela M.R."/>
            <person name="Stajich J."/>
            <person name="Grigoriev I.V."/>
            <person name="Mortensen U.H."/>
            <person name="De Vries R.P."/>
            <person name="Baker S.E."/>
            <person name="Andersen M.R."/>
        </authorList>
    </citation>
    <scope>NUCLEOTIDE SEQUENCE [LARGE SCALE GENOMIC DNA]</scope>
    <source>
        <strain evidence="2 3">CBS 588.65</strain>
    </source>
</reference>